<protein>
    <submittedName>
        <fullName evidence="2">SAM-dependent methyltransferase</fullName>
    </submittedName>
</protein>
<organism evidence="2 3">
    <name type="scientific">Rhodoferax saidenbachensis</name>
    <dbReference type="NCBI Taxonomy" id="1484693"/>
    <lineage>
        <taxon>Bacteria</taxon>
        <taxon>Pseudomonadati</taxon>
        <taxon>Pseudomonadota</taxon>
        <taxon>Betaproteobacteria</taxon>
        <taxon>Burkholderiales</taxon>
        <taxon>Comamonadaceae</taxon>
        <taxon>Rhodoferax</taxon>
    </lineage>
</organism>
<comment type="caution">
    <text evidence="2">The sequence shown here is derived from an EMBL/GenBank/DDBJ whole genome shotgun (WGS) entry which is preliminary data.</text>
</comment>
<dbReference type="GO" id="GO:0032259">
    <property type="term" value="P:methylation"/>
    <property type="evidence" value="ECO:0007669"/>
    <property type="project" value="UniProtKB-KW"/>
</dbReference>
<proteinExistence type="predicted"/>
<keyword evidence="3" id="KW-1185">Reference proteome</keyword>
<dbReference type="Pfam" id="PF08241">
    <property type="entry name" value="Methyltransf_11"/>
    <property type="match status" value="1"/>
</dbReference>
<evidence type="ECO:0000313" key="2">
    <source>
        <dbReference type="EMBL" id="MDR7306044.1"/>
    </source>
</evidence>
<keyword evidence="2" id="KW-0808">Transferase</keyword>
<dbReference type="InterPro" id="IPR029063">
    <property type="entry name" value="SAM-dependent_MTases_sf"/>
</dbReference>
<accession>A0ABU1ZKH1</accession>
<dbReference type="InterPro" id="IPR013216">
    <property type="entry name" value="Methyltransf_11"/>
</dbReference>
<dbReference type="SUPFAM" id="SSF53335">
    <property type="entry name" value="S-adenosyl-L-methionine-dependent methyltransferases"/>
    <property type="match status" value="1"/>
</dbReference>
<gene>
    <name evidence="2" type="ORF">J2X15_001322</name>
</gene>
<keyword evidence="2" id="KW-0489">Methyltransferase</keyword>
<name>A0ABU1ZKH1_9BURK</name>
<evidence type="ECO:0000259" key="1">
    <source>
        <dbReference type="Pfam" id="PF08241"/>
    </source>
</evidence>
<dbReference type="Gene3D" id="3.40.50.150">
    <property type="entry name" value="Vaccinia Virus protein VP39"/>
    <property type="match status" value="1"/>
</dbReference>
<dbReference type="RefSeq" id="WP_310340573.1">
    <property type="nucleotide sequence ID" value="NZ_JAVDXO010000002.1"/>
</dbReference>
<dbReference type="CDD" id="cd02440">
    <property type="entry name" value="AdoMet_MTases"/>
    <property type="match status" value="1"/>
</dbReference>
<reference evidence="2 3" key="1">
    <citation type="submission" date="2023-07" db="EMBL/GenBank/DDBJ databases">
        <title>Sorghum-associated microbial communities from plants grown in Nebraska, USA.</title>
        <authorList>
            <person name="Schachtman D."/>
        </authorList>
    </citation>
    <scope>NUCLEOTIDE SEQUENCE [LARGE SCALE GENOMIC DNA]</scope>
    <source>
        <strain evidence="2 3">BE308</strain>
    </source>
</reference>
<feature type="domain" description="Methyltransferase type 11" evidence="1">
    <location>
        <begin position="54"/>
        <end position="153"/>
    </location>
</feature>
<dbReference type="EMBL" id="JAVDXO010000002">
    <property type="protein sequence ID" value="MDR7306044.1"/>
    <property type="molecule type" value="Genomic_DNA"/>
</dbReference>
<evidence type="ECO:0000313" key="3">
    <source>
        <dbReference type="Proteomes" id="UP001268089"/>
    </source>
</evidence>
<sequence length="291" mass="32981">MEANTKAFWEKDAAGHMGFAYQYGKNPEVRYPMYEVRRNLVFETLNAMPKGKILDAGCGAAHVLAECLSDDWDGYGFDFAEAMVELGKKELADHGYDPERVRQGLMSDLSHYASNSFDVVLLLGVSQYLMEEDDEAIWSGIHRILKPNGIVLIDFVNSLFDLTTFNKFTVKFAADEVLSLFFPKEKAAELEQRIAKLVTYPNKPDVTGLYSTRRDHIRKRTENPLTVAERMKGHGFALDDNRFFRLHAVPPLLFETDPALEKVAIEKEGVLARHWIGHFIASAFLATLKKV</sequence>
<dbReference type="Proteomes" id="UP001268089">
    <property type="component" value="Unassembled WGS sequence"/>
</dbReference>
<dbReference type="GO" id="GO:0008168">
    <property type="term" value="F:methyltransferase activity"/>
    <property type="evidence" value="ECO:0007669"/>
    <property type="project" value="UniProtKB-KW"/>
</dbReference>